<dbReference type="RefSeq" id="WP_070177025.1">
    <property type="nucleotide sequence ID" value="NZ_BMJR01000003.1"/>
</dbReference>
<gene>
    <name evidence="2" type="ORF">BFC17_21355</name>
</gene>
<keyword evidence="3" id="KW-1185">Reference proteome</keyword>
<feature type="region of interest" description="Disordered" evidence="1">
    <location>
        <begin position="180"/>
        <end position="206"/>
    </location>
</feature>
<dbReference type="AlphaFoldDB" id="A0A1E8FDS6"/>
<dbReference type="STRING" id="1856405.BFC17_21355"/>
<evidence type="ECO:0008006" key="4">
    <source>
        <dbReference type="Google" id="ProtNLM"/>
    </source>
</evidence>
<proteinExistence type="predicted"/>
<dbReference type="EMBL" id="MJIC01000014">
    <property type="protein sequence ID" value="OFI34097.1"/>
    <property type="molecule type" value="Genomic_DNA"/>
</dbReference>
<sequence length="206" mass="23100">MGHSQKRSKTIHLHQLRKAFAIKPLAVGIASIMLTACGSDRDQSKIYVSPEDCQQDNPEATGQCLAAYESAIEEHNRTAPRFDRQSDCEYEFGSDRCQYVQSSSGSFFMPFMAGYMVSQLLQPRPYYSQPLYTSFSPYSPFRSRWVTSNGYVFDGDIRRRSYNAPSSVFEKKPTVSRTIKRGGFGSSVRAKSSWGSSSSKSKGWGS</sequence>
<accession>A0A1E8FDS6</accession>
<feature type="compositionally biased region" description="Low complexity" evidence="1">
    <location>
        <begin position="191"/>
        <end position="206"/>
    </location>
</feature>
<reference evidence="2 3" key="1">
    <citation type="submission" date="2016-09" db="EMBL/GenBank/DDBJ databases">
        <title>Alteromonas lipolytica, a new species isolated from sea water.</title>
        <authorList>
            <person name="Wu Y.-H."/>
            <person name="Cheng H."/>
            <person name="Xu X.-W."/>
        </authorList>
    </citation>
    <scope>NUCLEOTIDE SEQUENCE [LARGE SCALE GENOMIC DNA]</scope>
    <source>
        <strain evidence="2 3">JW12</strain>
    </source>
</reference>
<comment type="caution">
    <text evidence="2">The sequence shown here is derived from an EMBL/GenBank/DDBJ whole genome shotgun (WGS) entry which is preliminary data.</text>
</comment>
<name>A0A1E8FDS6_9ALTE</name>
<dbReference type="Proteomes" id="UP000176037">
    <property type="component" value="Unassembled WGS sequence"/>
</dbReference>
<dbReference type="InterPro" id="IPR009576">
    <property type="entry name" value="Biofilm_formation_YgiB"/>
</dbReference>
<protein>
    <recommendedName>
        <fullName evidence="4">DUF1190 domain-containing protein</fullName>
    </recommendedName>
</protein>
<evidence type="ECO:0000313" key="2">
    <source>
        <dbReference type="EMBL" id="OFI34097.1"/>
    </source>
</evidence>
<evidence type="ECO:0000313" key="3">
    <source>
        <dbReference type="Proteomes" id="UP000176037"/>
    </source>
</evidence>
<dbReference type="Pfam" id="PF06693">
    <property type="entry name" value="DUF1190"/>
    <property type="match status" value="1"/>
</dbReference>
<evidence type="ECO:0000256" key="1">
    <source>
        <dbReference type="SAM" id="MobiDB-lite"/>
    </source>
</evidence>
<dbReference type="OrthoDB" id="5903948at2"/>
<organism evidence="2 3">
    <name type="scientific">Alteromonas lipolytica</name>
    <dbReference type="NCBI Taxonomy" id="1856405"/>
    <lineage>
        <taxon>Bacteria</taxon>
        <taxon>Pseudomonadati</taxon>
        <taxon>Pseudomonadota</taxon>
        <taxon>Gammaproteobacteria</taxon>
        <taxon>Alteromonadales</taxon>
        <taxon>Alteromonadaceae</taxon>
        <taxon>Alteromonas/Salinimonas group</taxon>
        <taxon>Alteromonas</taxon>
    </lineage>
</organism>